<dbReference type="EMBL" id="BLAM01000191">
    <property type="protein sequence ID" value="GET06942.1"/>
    <property type="molecule type" value="Genomic_DNA"/>
</dbReference>
<protein>
    <submittedName>
        <fullName evidence="1">Uncharacterized protein</fullName>
    </submittedName>
</protein>
<gene>
    <name evidence="1" type="ORF">SY212_19720</name>
</gene>
<name>A0A6F9XNW8_9LACO</name>
<sequence>MMNNVTITPTNNELETMLKIAISGKPNEGLGKIQQIILRLKDNNIISWNDILQWNDIVQKESYQKYIQKNKNDNPIMFSDWVTAGYLLKNGCQVLKNGATLLNFECDDKAYLRY</sequence>
<comment type="caution">
    <text evidence="1">The sequence shown here is derived from an EMBL/GenBank/DDBJ whole genome shotgun (WGS) entry which is preliminary data.</text>
</comment>
<dbReference type="AlphaFoldDB" id="A0A6F9XNW8"/>
<reference evidence="1" key="1">
    <citation type="submission" date="2019-10" db="EMBL/GenBank/DDBJ databases">
        <title>Lactobacillus agilis SY212 Whole Genome Sequencing Project.</title>
        <authorList>
            <person name="Suzuki S."/>
            <person name="Endo A."/>
            <person name="Maeno S."/>
            <person name="Shiwa Y."/>
            <person name="Matsutani M."/>
            <person name="Kajikawa A."/>
        </authorList>
    </citation>
    <scope>NUCLEOTIDE SEQUENCE</scope>
    <source>
        <strain evidence="1">SY212</strain>
    </source>
</reference>
<dbReference type="Proteomes" id="UP000494265">
    <property type="component" value="Unassembled WGS sequence"/>
</dbReference>
<organism evidence="1">
    <name type="scientific">Ligilactobacillus agilis</name>
    <dbReference type="NCBI Taxonomy" id="1601"/>
    <lineage>
        <taxon>Bacteria</taxon>
        <taxon>Bacillati</taxon>
        <taxon>Bacillota</taxon>
        <taxon>Bacilli</taxon>
        <taxon>Lactobacillales</taxon>
        <taxon>Lactobacillaceae</taxon>
        <taxon>Ligilactobacillus</taxon>
    </lineage>
</organism>
<accession>A0A6F9XNW8</accession>
<proteinExistence type="predicted"/>
<evidence type="ECO:0000313" key="1">
    <source>
        <dbReference type="EMBL" id="GET06942.1"/>
    </source>
</evidence>
<dbReference type="RefSeq" id="WP_225440993.1">
    <property type="nucleotide sequence ID" value="NZ_BLAM01000191.1"/>
</dbReference>